<dbReference type="Gene3D" id="1.10.443.10">
    <property type="entry name" value="Intergrase catalytic core"/>
    <property type="match status" value="1"/>
</dbReference>
<evidence type="ECO:0000259" key="2">
    <source>
        <dbReference type="PROSITE" id="PS51898"/>
    </source>
</evidence>
<dbReference type="InterPro" id="IPR002104">
    <property type="entry name" value="Integrase_catalytic"/>
</dbReference>
<name>A4G000_METM5</name>
<dbReference type="AlphaFoldDB" id="A4G000"/>
<dbReference type="GO" id="GO:0015074">
    <property type="term" value="P:DNA integration"/>
    <property type="evidence" value="ECO:0007669"/>
    <property type="project" value="InterPro"/>
</dbReference>
<dbReference type="Pfam" id="PF00589">
    <property type="entry name" value="Phage_integrase"/>
    <property type="match status" value="1"/>
</dbReference>
<reference evidence="3 4" key="1">
    <citation type="submission" date="2007-03" db="EMBL/GenBank/DDBJ databases">
        <title>Complete sequence of chromosome of Methanococcus maripaludis C5.</title>
        <authorList>
            <consortium name="US DOE Joint Genome Institute"/>
            <person name="Copeland A."/>
            <person name="Lucas S."/>
            <person name="Lapidus A."/>
            <person name="Barry K."/>
            <person name="Glavina del Rio T."/>
            <person name="Dalin E."/>
            <person name="Tice H."/>
            <person name="Pitluck S."/>
            <person name="Chertkov O."/>
            <person name="Brettin T."/>
            <person name="Bruce D."/>
            <person name="Han C."/>
            <person name="Detter J.C."/>
            <person name="Schmutz J."/>
            <person name="Larimer F."/>
            <person name="Land M."/>
            <person name="Hauser L."/>
            <person name="Kyrpides N."/>
            <person name="Mikhailova N."/>
            <person name="Sieprawska-Lupa M."/>
            <person name="Whitman W.B."/>
            <person name="Richardson P."/>
        </authorList>
    </citation>
    <scope>NUCLEOTIDE SEQUENCE [LARGE SCALE GENOMIC DNA]</scope>
    <source>
        <strain evidence="4">C5 / ATCC BAA-1333</strain>
    </source>
</reference>
<evidence type="ECO:0000313" key="3">
    <source>
        <dbReference type="EMBL" id="ABO35784.1"/>
    </source>
</evidence>
<dbReference type="PROSITE" id="PS51898">
    <property type="entry name" value="TYR_RECOMBINASE"/>
    <property type="match status" value="1"/>
</dbReference>
<feature type="domain" description="Tyr recombinase" evidence="2">
    <location>
        <begin position="198"/>
        <end position="372"/>
    </location>
</feature>
<dbReference type="InterPro" id="IPR011010">
    <property type="entry name" value="DNA_brk_join_enz"/>
</dbReference>
<proteinExistence type="predicted"/>
<dbReference type="HOGENOM" id="CLU_078453_0_0_2"/>
<dbReference type="Proteomes" id="UP000000253">
    <property type="component" value="Chromosome"/>
</dbReference>
<evidence type="ECO:0000313" key="4">
    <source>
        <dbReference type="Proteomes" id="UP000000253"/>
    </source>
</evidence>
<gene>
    <name evidence="3" type="ordered locus">MmarC5_1487</name>
</gene>
<evidence type="ECO:0000256" key="1">
    <source>
        <dbReference type="ARBA" id="ARBA00023172"/>
    </source>
</evidence>
<dbReference type="OrthoDB" id="60849at2157"/>
<dbReference type="RefSeq" id="WP_011869234.1">
    <property type="nucleotide sequence ID" value="NC_009135.1"/>
</dbReference>
<dbReference type="SUPFAM" id="SSF56349">
    <property type="entry name" value="DNA breaking-rejoining enzymes"/>
    <property type="match status" value="1"/>
</dbReference>
<dbReference type="eggNOG" id="arCOG01241">
    <property type="taxonomic scope" value="Archaea"/>
</dbReference>
<dbReference type="GeneID" id="4927733"/>
<dbReference type="KEGG" id="mmq:MmarC5_1487"/>
<protein>
    <submittedName>
        <fullName evidence="3">Phage integrase family protein</fullName>
    </submittedName>
</protein>
<accession>A4G000</accession>
<dbReference type="GO" id="GO:0006310">
    <property type="term" value="P:DNA recombination"/>
    <property type="evidence" value="ECO:0007669"/>
    <property type="project" value="UniProtKB-KW"/>
</dbReference>
<sequence length="372" mass="43772">MKLYYHESYRFLKTYGCYRSKWIMCQLRCHGLERVVRATLFLLPYGHKASPNLYFLQLREILMARNRIRSLKEQFKYAIVDRSFKEGVDKHSLKKDAENDNSWRIYSYSEKNNLMDLSASFCKFLNKNHAEIKQIKDINELHVQEFLNFKASACTTETLYNYRTRFIKISKCVNHAFQSCSLRVSDVVIPLSKVGKSKRNLMMTEEHAELLLNYCKNSDSQAAIGVRFALAFGLRVSEVTKLMGKDIDLDNLKLHIHKSKGGRSRNIPIPKELVPFLSNVKNEFGENQRICPLRNDSVNRFVYRVFKFYRINDYKDAKTSIHAIRKLWAQKLYDKLRNEGKTIKEACEEVSVQLGHGKDRKDVFNRYISNIW</sequence>
<dbReference type="GO" id="GO:0003677">
    <property type="term" value="F:DNA binding"/>
    <property type="evidence" value="ECO:0007669"/>
    <property type="project" value="InterPro"/>
</dbReference>
<dbReference type="InterPro" id="IPR013762">
    <property type="entry name" value="Integrase-like_cat_sf"/>
</dbReference>
<dbReference type="EMBL" id="CP000609">
    <property type="protein sequence ID" value="ABO35784.1"/>
    <property type="molecule type" value="Genomic_DNA"/>
</dbReference>
<keyword evidence="1" id="KW-0233">DNA recombination</keyword>
<organism evidence="3 4">
    <name type="scientific">Methanococcus maripaludis (strain C5 / ATCC BAA-1333)</name>
    <dbReference type="NCBI Taxonomy" id="402880"/>
    <lineage>
        <taxon>Archaea</taxon>
        <taxon>Methanobacteriati</taxon>
        <taxon>Methanobacteriota</taxon>
        <taxon>Methanomada group</taxon>
        <taxon>Methanococci</taxon>
        <taxon>Methanococcales</taxon>
        <taxon>Methanococcaceae</taxon>
        <taxon>Methanococcus</taxon>
    </lineage>
</organism>